<protein>
    <recommendedName>
        <fullName evidence="3">ABC transporter ATP-binding protein</fullName>
    </recommendedName>
</protein>
<evidence type="ECO:0000313" key="1">
    <source>
        <dbReference type="EMBL" id="MCP2261153.1"/>
    </source>
</evidence>
<evidence type="ECO:0000313" key="2">
    <source>
        <dbReference type="Proteomes" id="UP001205311"/>
    </source>
</evidence>
<name>A0ABT1I040_STRSD</name>
<proteinExistence type="predicted"/>
<evidence type="ECO:0008006" key="3">
    <source>
        <dbReference type="Google" id="ProtNLM"/>
    </source>
</evidence>
<dbReference type="EMBL" id="JAMTCP010000036">
    <property type="protein sequence ID" value="MCP2261153.1"/>
    <property type="molecule type" value="Genomic_DNA"/>
</dbReference>
<dbReference type="RefSeq" id="WP_253671985.1">
    <property type="nucleotide sequence ID" value="NZ_JAMTCP010000036.1"/>
</dbReference>
<comment type="caution">
    <text evidence="1">The sequence shown here is derived from an EMBL/GenBank/DDBJ whole genome shotgun (WGS) entry which is preliminary data.</text>
</comment>
<sequence length="77" mass="8479">MRQLDGQVWEVLVPAAHVNAVRSRHVVSRVVRTPHGVRLRVLSPEPPLPDAVPVTPDLEDVYLDVIQRSSGLVGVAR</sequence>
<organism evidence="1 2">
    <name type="scientific">Streptoalloteichus tenebrarius (strain ATCC 17920 / DSM 40477 / JCM 4838 / CBS 697.72 / NBRC 16177 / NCIMB 11028 / NRRL B-12390 / A12253. 1 / ISP 5477)</name>
    <name type="common">Streptomyces tenebrarius</name>
    <dbReference type="NCBI Taxonomy" id="1933"/>
    <lineage>
        <taxon>Bacteria</taxon>
        <taxon>Bacillati</taxon>
        <taxon>Actinomycetota</taxon>
        <taxon>Actinomycetes</taxon>
        <taxon>Pseudonocardiales</taxon>
        <taxon>Pseudonocardiaceae</taxon>
        <taxon>Streptoalloteichus</taxon>
    </lineage>
</organism>
<gene>
    <name evidence="1" type="ORF">LX15_004873</name>
</gene>
<accession>A0ABT1I040</accession>
<keyword evidence="2" id="KW-1185">Reference proteome</keyword>
<reference evidence="1 2" key="1">
    <citation type="submission" date="2022-06" db="EMBL/GenBank/DDBJ databases">
        <title>Genomic Encyclopedia of Archaeal and Bacterial Type Strains, Phase II (KMG-II): from individual species to whole genera.</title>
        <authorList>
            <person name="Goeker M."/>
        </authorList>
    </citation>
    <scope>NUCLEOTIDE SEQUENCE [LARGE SCALE GENOMIC DNA]</scope>
    <source>
        <strain evidence="1 2">DSM 40477</strain>
    </source>
</reference>
<dbReference type="Proteomes" id="UP001205311">
    <property type="component" value="Unassembled WGS sequence"/>
</dbReference>